<comment type="caution">
    <text evidence="2">The sequence shown here is derived from an EMBL/GenBank/DDBJ whole genome shotgun (WGS) entry which is preliminary data.</text>
</comment>
<proteinExistence type="predicted"/>
<keyword evidence="1" id="KW-0472">Membrane</keyword>
<keyword evidence="3" id="KW-1185">Reference proteome</keyword>
<name>A0ABT9J5Y3_9BACL</name>
<keyword evidence="1" id="KW-1133">Transmembrane helix</keyword>
<dbReference type="InterPro" id="IPR013901">
    <property type="entry name" value="Anthrone_oxy"/>
</dbReference>
<feature type="transmembrane region" description="Helical" evidence="1">
    <location>
        <begin position="86"/>
        <end position="106"/>
    </location>
</feature>
<dbReference type="Pfam" id="PF08592">
    <property type="entry name" value="Anthrone_oxy"/>
    <property type="match status" value="1"/>
</dbReference>
<evidence type="ECO:0000256" key="1">
    <source>
        <dbReference type="SAM" id="Phobius"/>
    </source>
</evidence>
<dbReference type="RefSeq" id="WP_305994331.1">
    <property type="nucleotide sequence ID" value="NZ_JAVAMP010000022.1"/>
</dbReference>
<evidence type="ECO:0000313" key="2">
    <source>
        <dbReference type="EMBL" id="MDP5277030.1"/>
    </source>
</evidence>
<feature type="transmembrane region" description="Helical" evidence="1">
    <location>
        <begin position="141"/>
        <end position="159"/>
    </location>
</feature>
<evidence type="ECO:0000313" key="3">
    <source>
        <dbReference type="Proteomes" id="UP001231941"/>
    </source>
</evidence>
<keyword evidence="1" id="KW-0812">Transmembrane</keyword>
<reference evidence="2 3" key="1">
    <citation type="submission" date="2023-08" db="EMBL/GenBank/DDBJ databases">
        <authorList>
            <person name="Park J.-S."/>
        </authorList>
    </citation>
    <scope>NUCLEOTIDE SEQUENCE [LARGE SCALE GENOMIC DNA]</scope>
    <source>
        <strain evidence="2 3">2205SS18-9</strain>
    </source>
</reference>
<organism evidence="2 3">
    <name type="scientific">Chengkuizengella axinellae</name>
    <dbReference type="NCBI Taxonomy" id="3064388"/>
    <lineage>
        <taxon>Bacteria</taxon>
        <taxon>Bacillati</taxon>
        <taxon>Bacillota</taxon>
        <taxon>Bacilli</taxon>
        <taxon>Bacillales</taxon>
        <taxon>Paenibacillaceae</taxon>
        <taxon>Chengkuizengella</taxon>
    </lineage>
</organism>
<sequence length="164" mass="18760">MKTSYYENGTLAIALLIIGIMAGFFYTYTINVNLAMLEVSGEIYATVQSLFNENVRHFMFFIFFFGGGVASVIAVLANIKYYKTISFWLIVSAGIIYIFGIIIFTAQVNLPLNYETESWNPQALPKDWEQTRDDWNQANSIRVLFSMLSFILYILVLVIRASKK</sequence>
<gene>
    <name evidence="2" type="ORF">Q5Y73_23310</name>
</gene>
<dbReference type="Proteomes" id="UP001231941">
    <property type="component" value="Unassembled WGS sequence"/>
</dbReference>
<protein>
    <submittedName>
        <fullName evidence="2">DUF1772 domain-containing protein</fullName>
    </submittedName>
</protein>
<feature type="transmembrane region" description="Helical" evidence="1">
    <location>
        <begin position="58"/>
        <end position="79"/>
    </location>
</feature>
<accession>A0ABT9J5Y3</accession>
<dbReference type="EMBL" id="JAVAMP010000022">
    <property type="protein sequence ID" value="MDP5277030.1"/>
    <property type="molecule type" value="Genomic_DNA"/>
</dbReference>
<feature type="transmembrane region" description="Helical" evidence="1">
    <location>
        <begin position="12"/>
        <end position="30"/>
    </location>
</feature>